<gene>
    <name evidence="2" type="ORF">BBF96_05305</name>
</gene>
<feature type="domain" description="Transposase DDE" evidence="1">
    <location>
        <begin position="5"/>
        <end position="65"/>
    </location>
</feature>
<dbReference type="EMBL" id="CP016379">
    <property type="protein sequence ID" value="AZR72856.1"/>
    <property type="molecule type" value="Genomic_DNA"/>
</dbReference>
<sequence>MVVRFKKSRYENDQFRKLLEDPEYASKKSLRVAIEGAISALKRAFGLRRLLVRGLLKVHHFVMLITSNRY</sequence>
<dbReference type="Pfam" id="PF13751">
    <property type="entry name" value="DDE_Tnp_1_6"/>
    <property type="match status" value="1"/>
</dbReference>
<dbReference type="Proteomes" id="UP000267250">
    <property type="component" value="Chromosome"/>
</dbReference>
<evidence type="ECO:0000313" key="2">
    <source>
        <dbReference type="EMBL" id="AZR72856.1"/>
    </source>
</evidence>
<organism evidence="2 3">
    <name type="scientific">Anoxybacter fermentans</name>
    <dbReference type="NCBI Taxonomy" id="1323375"/>
    <lineage>
        <taxon>Bacteria</taxon>
        <taxon>Bacillati</taxon>
        <taxon>Bacillota</taxon>
        <taxon>Clostridia</taxon>
        <taxon>Halanaerobiales</taxon>
        <taxon>Anoxybacter</taxon>
    </lineage>
</organism>
<protein>
    <recommendedName>
        <fullName evidence="1">Transposase DDE domain-containing protein</fullName>
    </recommendedName>
</protein>
<evidence type="ECO:0000313" key="3">
    <source>
        <dbReference type="Proteomes" id="UP000267250"/>
    </source>
</evidence>
<dbReference type="InterPro" id="IPR025668">
    <property type="entry name" value="Tnp_DDE_dom"/>
</dbReference>
<accession>A0A3S9SWY3</accession>
<dbReference type="AlphaFoldDB" id="A0A3S9SWY3"/>
<reference evidence="2 3" key="1">
    <citation type="submission" date="2016-07" db="EMBL/GenBank/DDBJ databases">
        <title>Genome and transcriptome analysis of iron-reducing fermentative bacteria Anoxybacter fermentans.</title>
        <authorList>
            <person name="Zeng X."/>
            <person name="Shao Z."/>
        </authorList>
    </citation>
    <scope>NUCLEOTIDE SEQUENCE [LARGE SCALE GENOMIC DNA]</scope>
    <source>
        <strain evidence="2 3">DY22613</strain>
    </source>
</reference>
<proteinExistence type="predicted"/>
<dbReference type="KEGG" id="aft:BBF96_05305"/>
<evidence type="ECO:0000259" key="1">
    <source>
        <dbReference type="Pfam" id="PF13751"/>
    </source>
</evidence>
<keyword evidence="3" id="KW-1185">Reference proteome</keyword>
<name>A0A3S9SWY3_9FIRM</name>